<name>A0ABX1M3P0_9CYAN</name>
<keyword evidence="4" id="KW-1185">Reference proteome</keyword>
<proteinExistence type="predicted"/>
<dbReference type="PANTHER" id="PTHR45947">
    <property type="entry name" value="SULFOQUINOVOSYL TRANSFERASE SQD2"/>
    <property type="match status" value="1"/>
</dbReference>
<keyword evidence="3" id="KW-0808">Transferase</keyword>
<evidence type="ECO:0000259" key="1">
    <source>
        <dbReference type="Pfam" id="PF00534"/>
    </source>
</evidence>
<organism evidence="3 4">
    <name type="scientific">Brasilonema octagenarum UFV-OR1</name>
    <dbReference type="NCBI Taxonomy" id="417115"/>
    <lineage>
        <taxon>Bacteria</taxon>
        <taxon>Bacillati</taxon>
        <taxon>Cyanobacteriota</taxon>
        <taxon>Cyanophyceae</taxon>
        <taxon>Nostocales</taxon>
        <taxon>Scytonemataceae</taxon>
        <taxon>Brasilonema</taxon>
        <taxon>Octagenarum group</taxon>
    </lineage>
</organism>
<protein>
    <submittedName>
        <fullName evidence="3">Glycosyl transferase</fullName>
    </submittedName>
</protein>
<feature type="domain" description="Glycosyltransferase subfamily 4-like N-terminal" evidence="2">
    <location>
        <begin position="12"/>
        <end position="215"/>
    </location>
</feature>
<comment type="caution">
    <text evidence="3">The sequence shown here is derived from an EMBL/GenBank/DDBJ whole genome shotgun (WGS) entry which is preliminary data.</text>
</comment>
<dbReference type="Pfam" id="PF13439">
    <property type="entry name" value="Glyco_transf_4"/>
    <property type="match status" value="1"/>
</dbReference>
<evidence type="ECO:0000313" key="4">
    <source>
        <dbReference type="Proteomes" id="UP000762253"/>
    </source>
</evidence>
<dbReference type="InterPro" id="IPR028098">
    <property type="entry name" value="Glyco_trans_4-like_N"/>
</dbReference>
<dbReference type="Gene3D" id="3.40.50.2000">
    <property type="entry name" value="Glycogen Phosphorylase B"/>
    <property type="match status" value="2"/>
</dbReference>
<dbReference type="InterPro" id="IPR001296">
    <property type="entry name" value="Glyco_trans_1"/>
</dbReference>
<evidence type="ECO:0000313" key="3">
    <source>
        <dbReference type="EMBL" id="NMF62098.1"/>
    </source>
</evidence>
<dbReference type="PANTHER" id="PTHR45947:SF3">
    <property type="entry name" value="SULFOQUINOVOSYL TRANSFERASE SQD2"/>
    <property type="match status" value="1"/>
</dbReference>
<dbReference type="RefSeq" id="WP_169263692.1">
    <property type="nucleotide sequence ID" value="NZ_QMEC01000011.1"/>
</dbReference>
<dbReference type="SUPFAM" id="SSF53756">
    <property type="entry name" value="UDP-Glycosyltransferase/glycogen phosphorylase"/>
    <property type="match status" value="1"/>
</dbReference>
<dbReference type="InterPro" id="IPR050194">
    <property type="entry name" value="Glycosyltransferase_grp1"/>
</dbReference>
<evidence type="ECO:0000259" key="2">
    <source>
        <dbReference type="Pfam" id="PF13439"/>
    </source>
</evidence>
<gene>
    <name evidence="3" type="ORF">DP115_04560</name>
</gene>
<dbReference type="EMBL" id="QMEC01000011">
    <property type="protein sequence ID" value="NMF62098.1"/>
    <property type="molecule type" value="Genomic_DNA"/>
</dbReference>
<dbReference type="GO" id="GO:0016740">
    <property type="term" value="F:transferase activity"/>
    <property type="evidence" value="ECO:0007669"/>
    <property type="project" value="UniProtKB-KW"/>
</dbReference>
<dbReference type="Proteomes" id="UP000762253">
    <property type="component" value="Unassembled WGS sequence"/>
</dbReference>
<reference evidence="3 4" key="1">
    <citation type="submission" date="2018-06" db="EMBL/GenBank/DDBJ databases">
        <title>Comparative genomics of Brasilonema spp. strains.</title>
        <authorList>
            <person name="Alvarenga D.O."/>
            <person name="Fiore M.F."/>
            <person name="Varani A.M."/>
        </authorList>
    </citation>
    <scope>NUCLEOTIDE SEQUENCE [LARGE SCALE GENOMIC DNA]</scope>
    <source>
        <strain evidence="3 4">UFV-OR1</strain>
    </source>
</reference>
<dbReference type="Pfam" id="PF00534">
    <property type="entry name" value="Glycos_transf_1"/>
    <property type="match status" value="1"/>
</dbReference>
<dbReference type="CDD" id="cd03825">
    <property type="entry name" value="GT4_WcaC-like"/>
    <property type="match status" value="1"/>
</dbReference>
<accession>A0ABX1M3P0</accession>
<sequence length="419" mass="47898">MKVLQMSTYDSGGAGRAVYRLHQGLHSIGINSQLLVQAKNTDDKTVIAQHTKLEKGIAKLRPSLSRLLLNFYPQRELTDYYLSWLPDRVRPQVKQLNPDILNLHWISNGYLEVETIAKLNKPIVWTLHDMWAFTGGCHYSQNCDRYMNSCGACPQLNSQKQRDLSRWQWQRKARAWQEADITLVSPSSWLAKCAQASSIFRNTRVEVIPNGLDTNKYKPVNKHIARELLNLPQDKQLIVFGAVNATQHKRKGFTLLQAALQDLSKSVWQDRLELVIFGSSQSDNQIDLGFRTHYTGKLADDVSLSLVYSAADVFIAPSIEDNLPNTVMEAIACGTPCIAFHIGGMPDMIEHQKNGYLAQPYKIEDLSYGITWVLENTERYQKLCHHAREKAEQEFTMQIQAQRYLSMYTELLSRANQKR</sequence>
<feature type="domain" description="Glycosyl transferase family 1" evidence="1">
    <location>
        <begin position="242"/>
        <end position="389"/>
    </location>
</feature>